<dbReference type="Gene3D" id="6.10.250.690">
    <property type="match status" value="1"/>
</dbReference>
<proteinExistence type="predicted"/>
<keyword evidence="1 3" id="KW-0238">DNA-binding</keyword>
<dbReference type="GO" id="GO:0032993">
    <property type="term" value="C:protein-DNA complex"/>
    <property type="evidence" value="ECO:0007669"/>
    <property type="project" value="TreeGrafter"/>
</dbReference>
<dbReference type="GO" id="GO:0000976">
    <property type="term" value="F:transcription cis-regulatory region binding"/>
    <property type="evidence" value="ECO:0007669"/>
    <property type="project" value="TreeGrafter"/>
</dbReference>
<dbReference type="InterPro" id="IPR039420">
    <property type="entry name" value="WalR-like"/>
</dbReference>
<dbReference type="InterPro" id="IPR036388">
    <property type="entry name" value="WH-like_DNA-bd_sf"/>
</dbReference>
<dbReference type="InterPro" id="IPR001867">
    <property type="entry name" value="OmpR/PhoB-type_DNA-bd"/>
</dbReference>
<evidence type="ECO:0000256" key="2">
    <source>
        <dbReference type="PROSITE-ProRule" id="PRU00169"/>
    </source>
</evidence>
<dbReference type="GO" id="GO:0005829">
    <property type="term" value="C:cytosol"/>
    <property type="evidence" value="ECO:0007669"/>
    <property type="project" value="TreeGrafter"/>
</dbReference>
<organism evidence="6 7">
    <name type="scientific">Tessaracoccus lapidicaptus</name>
    <dbReference type="NCBI Taxonomy" id="1427523"/>
    <lineage>
        <taxon>Bacteria</taxon>
        <taxon>Bacillati</taxon>
        <taxon>Actinomycetota</taxon>
        <taxon>Actinomycetes</taxon>
        <taxon>Propionibacteriales</taxon>
        <taxon>Propionibacteriaceae</taxon>
        <taxon>Tessaracoccus</taxon>
    </lineage>
</organism>
<feature type="domain" description="OmpR/PhoB-type" evidence="5">
    <location>
        <begin position="125"/>
        <end position="224"/>
    </location>
</feature>
<accession>A0A1C0ARZ0</accession>
<keyword evidence="7" id="KW-1185">Reference proteome</keyword>
<dbReference type="Gene3D" id="3.40.50.2300">
    <property type="match status" value="1"/>
</dbReference>
<protein>
    <submittedName>
        <fullName evidence="6">DNA-binding response regulator</fullName>
    </submittedName>
</protein>
<name>A0A1C0ARZ0_9ACTN</name>
<dbReference type="PANTHER" id="PTHR48111">
    <property type="entry name" value="REGULATOR OF RPOS"/>
    <property type="match status" value="1"/>
</dbReference>
<dbReference type="SMART" id="SM00862">
    <property type="entry name" value="Trans_reg_C"/>
    <property type="match status" value="1"/>
</dbReference>
<dbReference type="Proteomes" id="UP000093501">
    <property type="component" value="Unassembled WGS sequence"/>
</dbReference>
<gene>
    <name evidence="6" type="ORF">BCR15_11515</name>
</gene>
<dbReference type="InterPro" id="IPR001789">
    <property type="entry name" value="Sig_transdc_resp-reg_receiver"/>
</dbReference>
<comment type="caution">
    <text evidence="2">Lacks conserved residue(s) required for the propagation of feature annotation.</text>
</comment>
<dbReference type="InterPro" id="IPR011006">
    <property type="entry name" value="CheY-like_superfamily"/>
</dbReference>
<comment type="caution">
    <text evidence="6">The sequence shown here is derived from an EMBL/GenBank/DDBJ whole genome shotgun (WGS) entry which is preliminary data.</text>
</comment>
<evidence type="ECO:0000313" key="6">
    <source>
        <dbReference type="EMBL" id="OCL37091.1"/>
    </source>
</evidence>
<dbReference type="SUPFAM" id="SSF52172">
    <property type="entry name" value="CheY-like"/>
    <property type="match status" value="1"/>
</dbReference>
<evidence type="ECO:0000256" key="1">
    <source>
        <dbReference type="ARBA" id="ARBA00023125"/>
    </source>
</evidence>
<feature type="DNA-binding region" description="OmpR/PhoB-type" evidence="3">
    <location>
        <begin position="125"/>
        <end position="224"/>
    </location>
</feature>
<dbReference type="CDD" id="cd00383">
    <property type="entry name" value="trans_reg_C"/>
    <property type="match status" value="1"/>
</dbReference>
<dbReference type="InterPro" id="IPR016032">
    <property type="entry name" value="Sig_transdc_resp-reg_C-effctor"/>
</dbReference>
<sequence>MADILLVEDDDKLRRSLTISLKSRGFRVTEATSARAAITAARSAEPDLIVLGLGLPDMDGLELIGILRSLTNEPLLVLSARTLQSDKVCALEAGADDFVTKPFGLEELVARVRAALRRAARPATTPWVETPTFTLDFSAMSATVDGAPVRLTPTEWKLVRLLTERVGEAITSEDILSEVWGPTYVKQTHYLRVYMAQLRKKLEHGPQSPRHFLTVPGVGYRFQA</sequence>
<dbReference type="AlphaFoldDB" id="A0A1C0ARZ0"/>
<dbReference type="PROSITE" id="PS50110">
    <property type="entry name" value="RESPONSE_REGULATORY"/>
    <property type="match status" value="1"/>
</dbReference>
<dbReference type="GO" id="GO:0000156">
    <property type="term" value="F:phosphorelay response regulator activity"/>
    <property type="evidence" value="ECO:0007669"/>
    <property type="project" value="TreeGrafter"/>
</dbReference>
<evidence type="ECO:0000256" key="3">
    <source>
        <dbReference type="PROSITE-ProRule" id="PRU01091"/>
    </source>
</evidence>
<evidence type="ECO:0000259" key="5">
    <source>
        <dbReference type="PROSITE" id="PS51755"/>
    </source>
</evidence>
<dbReference type="PROSITE" id="PS51755">
    <property type="entry name" value="OMPR_PHOB"/>
    <property type="match status" value="1"/>
</dbReference>
<evidence type="ECO:0000313" key="7">
    <source>
        <dbReference type="Proteomes" id="UP000093501"/>
    </source>
</evidence>
<evidence type="ECO:0000259" key="4">
    <source>
        <dbReference type="PROSITE" id="PS50110"/>
    </source>
</evidence>
<reference evidence="7" key="1">
    <citation type="submission" date="2016-07" db="EMBL/GenBank/DDBJ databases">
        <authorList>
            <person name="Florea S."/>
            <person name="Webb J.S."/>
            <person name="Jaromczyk J."/>
            <person name="Schardl C.L."/>
        </authorList>
    </citation>
    <scope>NUCLEOTIDE SEQUENCE [LARGE SCALE GENOMIC DNA]</scope>
    <source>
        <strain evidence="7">IPBSL-7</strain>
    </source>
</reference>
<dbReference type="Pfam" id="PF00072">
    <property type="entry name" value="Response_reg"/>
    <property type="match status" value="1"/>
</dbReference>
<dbReference type="EMBL" id="MBQD01000002">
    <property type="protein sequence ID" value="OCL37091.1"/>
    <property type="molecule type" value="Genomic_DNA"/>
</dbReference>
<dbReference type="Gene3D" id="1.10.10.10">
    <property type="entry name" value="Winged helix-like DNA-binding domain superfamily/Winged helix DNA-binding domain"/>
    <property type="match status" value="1"/>
</dbReference>
<dbReference type="GO" id="GO:0006355">
    <property type="term" value="P:regulation of DNA-templated transcription"/>
    <property type="evidence" value="ECO:0007669"/>
    <property type="project" value="InterPro"/>
</dbReference>
<dbReference type="SMART" id="SM00448">
    <property type="entry name" value="REC"/>
    <property type="match status" value="1"/>
</dbReference>
<dbReference type="Pfam" id="PF00486">
    <property type="entry name" value="Trans_reg_C"/>
    <property type="match status" value="1"/>
</dbReference>
<dbReference type="PANTHER" id="PTHR48111:SF50">
    <property type="entry name" value="KDP OPERON TRANSCRIPTIONAL REGULATORY PROTEIN KDPE"/>
    <property type="match status" value="1"/>
</dbReference>
<dbReference type="SUPFAM" id="SSF46894">
    <property type="entry name" value="C-terminal effector domain of the bipartite response regulators"/>
    <property type="match status" value="1"/>
</dbReference>
<feature type="domain" description="Response regulatory" evidence="4">
    <location>
        <begin position="3"/>
        <end position="116"/>
    </location>
</feature>
<dbReference type="RefSeq" id="WP_068749533.1">
    <property type="nucleotide sequence ID" value="NZ_MBQD01000002.1"/>
</dbReference>